<keyword evidence="2" id="KW-0647">Proteasome</keyword>
<dbReference type="PANTHER" id="PTHR10943">
    <property type="entry name" value="26S PROTEASOME NON-ATPASE REGULATORY SUBUNIT"/>
    <property type="match status" value="1"/>
</dbReference>
<protein>
    <submittedName>
        <fullName evidence="2">26S proteasome regulatory subunit RPN1</fullName>
    </submittedName>
</protein>
<accession>A0A8H6XRG9</accession>
<proteinExistence type="predicted"/>
<dbReference type="AlphaFoldDB" id="A0A8H6XRG9"/>
<sequence length="171" mass="18732">MASFGLSLWDTNLRLSHVNKYTYSSEEYIKASVLLTTSILKSSVCTEAEVAKGLIGEYVDNKSMPLKTSTIMCLGLVYTDSHHEDLLQLLIPHISDNGSKNSEITGTILQTLVEKAERSDTGLNENMLCGLQDASDMTIKMLKAIELPILKTMQIVVEACVFAGMGNVLKV</sequence>
<dbReference type="OrthoDB" id="3012034at2759"/>
<evidence type="ECO:0000313" key="3">
    <source>
        <dbReference type="Proteomes" id="UP000620124"/>
    </source>
</evidence>
<comment type="caution">
    <text evidence="2">The sequence shown here is derived from an EMBL/GenBank/DDBJ whole genome shotgun (WGS) entry which is preliminary data.</text>
</comment>
<keyword evidence="1" id="KW-0677">Repeat</keyword>
<dbReference type="Proteomes" id="UP000620124">
    <property type="component" value="Unassembled WGS sequence"/>
</dbReference>
<dbReference type="GO" id="GO:0008540">
    <property type="term" value="C:proteasome regulatory particle, base subcomplex"/>
    <property type="evidence" value="ECO:0007669"/>
    <property type="project" value="TreeGrafter"/>
</dbReference>
<dbReference type="GO" id="GO:0005634">
    <property type="term" value="C:nucleus"/>
    <property type="evidence" value="ECO:0007669"/>
    <property type="project" value="TreeGrafter"/>
</dbReference>
<dbReference type="Gene3D" id="1.25.10.10">
    <property type="entry name" value="Leucine-rich Repeat Variant"/>
    <property type="match status" value="1"/>
</dbReference>
<dbReference type="PANTHER" id="PTHR10943:SF1">
    <property type="entry name" value="26S PROTEASOME NON-ATPASE REGULATORY SUBUNIT 2"/>
    <property type="match status" value="1"/>
</dbReference>
<dbReference type="GO" id="GO:0043161">
    <property type="term" value="P:proteasome-mediated ubiquitin-dependent protein catabolic process"/>
    <property type="evidence" value="ECO:0007669"/>
    <property type="project" value="TreeGrafter"/>
</dbReference>
<dbReference type="InterPro" id="IPR011989">
    <property type="entry name" value="ARM-like"/>
</dbReference>
<evidence type="ECO:0000256" key="1">
    <source>
        <dbReference type="ARBA" id="ARBA00022737"/>
    </source>
</evidence>
<evidence type="ECO:0000313" key="2">
    <source>
        <dbReference type="EMBL" id="KAF7345827.1"/>
    </source>
</evidence>
<name>A0A8H6XRG9_9AGAR</name>
<dbReference type="GO" id="GO:0034515">
    <property type="term" value="C:proteasome storage granule"/>
    <property type="evidence" value="ECO:0007669"/>
    <property type="project" value="TreeGrafter"/>
</dbReference>
<keyword evidence="3" id="KW-1185">Reference proteome</keyword>
<reference evidence="2" key="1">
    <citation type="submission" date="2020-05" db="EMBL/GenBank/DDBJ databases">
        <title>Mycena genomes resolve the evolution of fungal bioluminescence.</title>
        <authorList>
            <person name="Tsai I.J."/>
        </authorList>
    </citation>
    <scope>NUCLEOTIDE SEQUENCE</scope>
    <source>
        <strain evidence="2">CCC161011</strain>
    </source>
</reference>
<organism evidence="2 3">
    <name type="scientific">Mycena venus</name>
    <dbReference type="NCBI Taxonomy" id="2733690"/>
    <lineage>
        <taxon>Eukaryota</taxon>
        <taxon>Fungi</taxon>
        <taxon>Dikarya</taxon>
        <taxon>Basidiomycota</taxon>
        <taxon>Agaricomycotina</taxon>
        <taxon>Agaricomycetes</taxon>
        <taxon>Agaricomycetidae</taxon>
        <taxon>Agaricales</taxon>
        <taxon>Marasmiineae</taxon>
        <taxon>Mycenaceae</taxon>
        <taxon>Mycena</taxon>
    </lineage>
</organism>
<gene>
    <name evidence="2" type="ORF">MVEN_01604200</name>
</gene>
<dbReference type="EMBL" id="JACAZI010000013">
    <property type="protein sequence ID" value="KAF7345827.1"/>
    <property type="molecule type" value="Genomic_DNA"/>
</dbReference>